<evidence type="ECO:0000313" key="3">
    <source>
        <dbReference type="Proteomes" id="UP001302812"/>
    </source>
</evidence>
<evidence type="ECO:0000256" key="1">
    <source>
        <dbReference type="SAM" id="SignalP"/>
    </source>
</evidence>
<dbReference type="AlphaFoldDB" id="A0AAN6TAP5"/>
<keyword evidence="3" id="KW-1185">Reference proteome</keyword>
<proteinExistence type="predicted"/>
<comment type="caution">
    <text evidence="2">The sequence shown here is derived from an EMBL/GenBank/DDBJ whole genome shotgun (WGS) entry which is preliminary data.</text>
</comment>
<feature type="chain" id="PRO_5042916215" description="Secreted protein" evidence="1">
    <location>
        <begin position="22"/>
        <end position="65"/>
    </location>
</feature>
<dbReference type="GeneID" id="89939842"/>
<dbReference type="EMBL" id="MU853352">
    <property type="protein sequence ID" value="KAK4110142.1"/>
    <property type="molecule type" value="Genomic_DNA"/>
</dbReference>
<keyword evidence="1" id="KW-0732">Signal</keyword>
<reference evidence="2" key="2">
    <citation type="submission" date="2023-05" db="EMBL/GenBank/DDBJ databases">
        <authorList>
            <consortium name="Lawrence Berkeley National Laboratory"/>
            <person name="Steindorff A."/>
            <person name="Hensen N."/>
            <person name="Bonometti L."/>
            <person name="Westerberg I."/>
            <person name="Brannstrom I.O."/>
            <person name="Guillou S."/>
            <person name="Cros-Aarteil S."/>
            <person name="Calhoun S."/>
            <person name="Haridas S."/>
            <person name="Kuo A."/>
            <person name="Mondo S."/>
            <person name="Pangilinan J."/>
            <person name="Riley R."/>
            <person name="Labutti K."/>
            <person name="Andreopoulos B."/>
            <person name="Lipzen A."/>
            <person name="Chen C."/>
            <person name="Yanf M."/>
            <person name="Daum C."/>
            <person name="Ng V."/>
            <person name="Clum A."/>
            <person name="Ohm R."/>
            <person name="Martin F."/>
            <person name="Silar P."/>
            <person name="Natvig D."/>
            <person name="Lalanne C."/>
            <person name="Gautier V."/>
            <person name="Ament-Velasquez S.L."/>
            <person name="Kruys A."/>
            <person name="Hutchinson M.I."/>
            <person name="Powell A.J."/>
            <person name="Barry K."/>
            <person name="Miller A.N."/>
            <person name="Grigoriev I.V."/>
            <person name="Debuchy R."/>
            <person name="Gladieux P."/>
            <person name="Thoren M.H."/>
            <person name="Johannesson H."/>
        </authorList>
    </citation>
    <scope>NUCLEOTIDE SEQUENCE</scope>
    <source>
        <strain evidence="2">CBS 508.74</strain>
    </source>
</reference>
<reference evidence="2" key="1">
    <citation type="journal article" date="2023" name="Mol. Phylogenet. Evol.">
        <title>Genome-scale phylogeny and comparative genomics of the fungal order Sordariales.</title>
        <authorList>
            <person name="Hensen N."/>
            <person name="Bonometti L."/>
            <person name="Westerberg I."/>
            <person name="Brannstrom I.O."/>
            <person name="Guillou S."/>
            <person name="Cros-Aarteil S."/>
            <person name="Calhoun S."/>
            <person name="Haridas S."/>
            <person name="Kuo A."/>
            <person name="Mondo S."/>
            <person name="Pangilinan J."/>
            <person name="Riley R."/>
            <person name="LaButti K."/>
            <person name="Andreopoulos B."/>
            <person name="Lipzen A."/>
            <person name="Chen C."/>
            <person name="Yan M."/>
            <person name="Daum C."/>
            <person name="Ng V."/>
            <person name="Clum A."/>
            <person name="Steindorff A."/>
            <person name="Ohm R.A."/>
            <person name="Martin F."/>
            <person name="Silar P."/>
            <person name="Natvig D.O."/>
            <person name="Lalanne C."/>
            <person name="Gautier V."/>
            <person name="Ament-Velasquez S.L."/>
            <person name="Kruys A."/>
            <person name="Hutchinson M.I."/>
            <person name="Powell A.J."/>
            <person name="Barry K."/>
            <person name="Miller A.N."/>
            <person name="Grigoriev I.V."/>
            <person name="Debuchy R."/>
            <person name="Gladieux P."/>
            <person name="Hiltunen Thoren M."/>
            <person name="Johannesson H."/>
        </authorList>
    </citation>
    <scope>NUCLEOTIDE SEQUENCE</scope>
    <source>
        <strain evidence="2">CBS 508.74</strain>
    </source>
</reference>
<evidence type="ECO:0000313" key="2">
    <source>
        <dbReference type="EMBL" id="KAK4110142.1"/>
    </source>
</evidence>
<evidence type="ECO:0008006" key="4">
    <source>
        <dbReference type="Google" id="ProtNLM"/>
    </source>
</evidence>
<gene>
    <name evidence="2" type="ORF">N656DRAFT_782183</name>
</gene>
<dbReference type="RefSeq" id="XP_064667712.1">
    <property type="nucleotide sequence ID" value="XM_064815717.1"/>
</dbReference>
<feature type="signal peptide" evidence="1">
    <location>
        <begin position="1"/>
        <end position="21"/>
    </location>
</feature>
<name>A0AAN6TAP5_9PEZI</name>
<protein>
    <recommendedName>
        <fullName evidence="4">Secreted protein</fullName>
    </recommendedName>
</protein>
<sequence length="65" mass="7213">MGAWSWLLMPFLCCYVESVMAGSGAAMRRSACCAICFSCHQDRDIATDSSATESRIKYPVPKMDR</sequence>
<organism evidence="2 3">
    <name type="scientific">Canariomyces notabilis</name>
    <dbReference type="NCBI Taxonomy" id="2074819"/>
    <lineage>
        <taxon>Eukaryota</taxon>
        <taxon>Fungi</taxon>
        <taxon>Dikarya</taxon>
        <taxon>Ascomycota</taxon>
        <taxon>Pezizomycotina</taxon>
        <taxon>Sordariomycetes</taxon>
        <taxon>Sordariomycetidae</taxon>
        <taxon>Sordariales</taxon>
        <taxon>Chaetomiaceae</taxon>
        <taxon>Canariomyces</taxon>
    </lineage>
</organism>
<accession>A0AAN6TAP5</accession>
<dbReference type="Proteomes" id="UP001302812">
    <property type="component" value="Unassembled WGS sequence"/>
</dbReference>